<keyword evidence="2" id="KW-1185">Reference proteome</keyword>
<accession>A0AAQ3VS08</accession>
<evidence type="ECO:0000313" key="2">
    <source>
        <dbReference type="Proteomes" id="UP000195141"/>
    </source>
</evidence>
<proteinExistence type="predicted"/>
<reference evidence="1" key="2">
    <citation type="submission" date="2024-03" db="EMBL/GenBank/DDBJ databases">
        <title>The Genome Sequence of Enterococcus sp. DIV0242b.</title>
        <authorList>
            <consortium name="The Broad Institute Genomics Platform"/>
            <consortium name="The Broad Institute Microbial Omics Core"/>
            <consortium name="The Broad Institute Genomic Center for Infectious Diseases"/>
            <person name="Earl A."/>
            <person name="Manson A."/>
            <person name="Gilmore M."/>
            <person name="Schwartman J."/>
            <person name="Shea T."/>
            <person name="Abouelleil A."/>
            <person name="Cao P."/>
            <person name="Chapman S."/>
            <person name="Cusick C."/>
            <person name="Young S."/>
            <person name="Neafsey D."/>
            <person name="Nusbaum C."/>
            <person name="Birren B."/>
        </authorList>
    </citation>
    <scope>NUCLEOTIDE SEQUENCE</scope>
    <source>
        <strain evidence="1">9E7_DIV0242</strain>
    </source>
</reference>
<evidence type="ECO:0000313" key="1">
    <source>
        <dbReference type="EMBL" id="WYJ88877.1"/>
    </source>
</evidence>
<dbReference type="EMBL" id="CP147247">
    <property type="protein sequence ID" value="WYJ88877.1"/>
    <property type="molecule type" value="Genomic_DNA"/>
</dbReference>
<gene>
    <name evidence="1" type="ORF">A5888_000596</name>
</gene>
<protein>
    <submittedName>
        <fullName evidence="1">Uncharacterized protein</fullName>
    </submittedName>
</protein>
<sequence>MLMKLILSVGSLILIAAFALTRKHNYAYAKVTNR</sequence>
<reference evidence="1" key="1">
    <citation type="submission" date="2017-05" db="EMBL/GenBank/DDBJ databases">
        <authorList>
            <consortium name="The Broad Institute Genomics Platform"/>
            <consortium name="The Broad Institute Genomic Center for Infectious Diseases"/>
            <person name="Earl A."/>
            <person name="Manson A."/>
            <person name="Schwartman J."/>
            <person name="Gilmore M."/>
            <person name="Abouelleil A."/>
            <person name="Cao P."/>
            <person name="Chapman S."/>
            <person name="Cusick C."/>
            <person name="Shea T."/>
            <person name="Young S."/>
            <person name="Neafsey D."/>
            <person name="Nusbaum C."/>
            <person name="Birren B."/>
        </authorList>
    </citation>
    <scope>NUCLEOTIDE SEQUENCE</scope>
    <source>
        <strain evidence="1">9E7_DIV0242</strain>
    </source>
</reference>
<name>A0AAQ3VS08_9ENTE</name>
<dbReference type="Proteomes" id="UP000195141">
    <property type="component" value="Chromosome"/>
</dbReference>
<organism evidence="1 2">
    <name type="scientific">Candidatus Enterococcus clewellii</name>
    <dbReference type="NCBI Taxonomy" id="1834193"/>
    <lineage>
        <taxon>Bacteria</taxon>
        <taxon>Bacillati</taxon>
        <taxon>Bacillota</taxon>
        <taxon>Bacilli</taxon>
        <taxon>Lactobacillales</taxon>
        <taxon>Enterococcaceae</taxon>
        <taxon>Enterococcus</taxon>
    </lineage>
</organism>
<dbReference type="AlphaFoldDB" id="A0AAQ3VS08"/>